<accession>A0A1H9IFM8</accession>
<dbReference type="Gene3D" id="3.20.20.140">
    <property type="entry name" value="Metal-dependent hydrolases"/>
    <property type="match status" value="1"/>
</dbReference>
<keyword evidence="4 5" id="KW-0546">Nucleotide metabolism</keyword>
<evidence type="ECO:0000256" key="1">
    <source>
        <dbReference type="ARBA" id="ARBA00022723"/>
    </source>
</evidence>
<dbReference type="FunFam" id="3.20.20.140:FF:000039">
    <property type="entry name" value="Adenine deaminase"/>
    <property type="match status" value="1"/>
</dbReference>
<feature type="binding site" evidence="5">
    <location>
        <position position="27"/>
    </location>
    <ligand>
        <name>Zn(2+)</name>
        <dbReference type="ChEBI" id="CHEBI:29105"/>
        <note>catalytic</note>
    </ligand>
</feature>
<comment type="similarity">
    <text evidence="5">Belongs to the metallo-dependent hydrolases superfamily. Adenosine and AMP deaminases family. Adenine deaminase type 2 subfamily.</text>
</comment>
<proteinExistence type="inferred from homology"/>
<keyword evidence="2 5" id="KW-0378">Hydrolase</keyword>
<evidence type="ECO:0000256" key="2">
    <source>
        <dbReference type="ARBA" id="ARBA00022801"/>
    </source>
</evidence>
<keyword evidence="3 5" id="KW-0862">Zinc</keyword>
<dbReference type="InterPro" id="IPR001365">
    <property type="entry name" value="A_deaminase_dom"/>
</dbReference>
<organism evidence="7 8">
    <name type="scientific">Giesbergeria anulus</name>
    <dbReference type="NCBI Taxonomy" id="180197"/>
    <lineage>
        <taxon>Bacteria</taxon>
        <taxon>Pseudomonadati</taxon>
        <taxon>Pseudomonadota</taxon>
        <taxon>Betaproteobacteria</taxon>
        <taxon>Burkholderiales</taxon>
        <taxon>Comamonadaceae</taxon>
        <taxon>Giesbergeria</taxon>
    </lineage>
</organism>
<evidence type="ECO:0000259" key="6">
    <source>
        <dbReference type="Pfam" id="PF00962"/>
    </source>
</evidence>
<dbReference type="NCBIfam" id="TIGR01430">
    <property type="entry name" value="aden_deam"/>
    <property type="match status" value="1"/>
</dbReference>
<dbReference type="EMBL" id="FOGD01000002">
    <property type="protein sequence ID" value="SEQ73205.1"/>
    <property type="molecule type" value="Genomic_DNA"/>
</dbReference>
<dbReference type="GO" id="GO:0008270">
    <property type="term" value="F:zinc ion binding"/>
    <property type="evidence" value="ECO:0007669"/>
    <property type="project" value="UniProtKB-UniRule"/>
</dbReference>
<comment type="catalytic activity">
    <reaction evidence="5">
        <text>adenine + H2O + H(+) = hypoxanthine + NH4(+)</text>
        <dbReference type="Rhea" id="RHEA:23688"/>
        <dbReference type="ChEBI" id="CHEBI:15377"/>
        <dbReference type="ChEBI" id="CHEBI:15378"/>
        <dbReference type="ChEBI" id="CHEBI:16708"/>
        <dbReference type="ChEBI" id="CHEBI:17368"/>
        <dbReference type="ChEBI" id="CHEBI:28938"/>
        <dbReference type="EC" id="3.5.4.2"/>
    </reaction>
</comment>
<evidence type="ECO:0000256" key="5">
    <source>
        <dbReference type="HAMAP-Rule" id="MF_01962"/>
    </source>
</evidence>
<dbReference type="GO" id="GO:0000034">
    <property type="term" value="F:adenine deaminase activity"/>
    <property type="evidence" value="ECO:0007669"/>
    <property type="project" value="UniProtKB-UniRule"/>
</dbReference>
<dbReference type="CDD" id="cd01320">
    <property type="entry name" value="ADA"/>
    <property type="match status" value="1"/>
</dbReference>
<reference evidence="7 8" key="1">
    <citation type="submission" date="2016-10" db="EMBL/GenBank/DDBJ databases">
        <authorList>
            <person name="de Groot N.N."/>
        </authorList>
    </citation>
    <scope>NUCLEOTIDE SEQUENCE [LARGE SCALE GENOMIC DNA]</scope>
    <source>
        <strain evidence="7 8">ATCC 35958</strain>
    </source>
</reference>
<dbReference type="RefSeq" id="WP_091454078.1">
    <property type="nucleotide sequence ID" value="NZ_FOGD01000002.1"/>
</dbReference>
<dbReference type="HAMAP" id="MF_01962">
    <property type="entry name" value="Adenine_deaminase"/>
    <property type="match status" value="1"/>
</dbReference>
<dbReference type="GO" id="GO:0005829">
    <property type="term" value="C:cytosol"/>
    <property type="evidence" value="ECO:0007669"/>
    <property type="project" value="TreeGrafter"/>
</dbReference>
<dbReference type="InterPro" id="IPR006330">
    <property type="entry name" value="Ado/ade_deaminase"/>
</dbReference>
<evidence type="ECO:0000256" key="4">
    <source>
        <dbReference type="ARBA" id="ARBA00023080"/>
    </source>
</evidence>
<dbReference type="InterPro" id="IPR028892">
    <property type="entry name" value="ADE"/>
</dbReference>
<protein>
    <recommendedName>
        <fullName evidence="5">Adenine deaminase</fullName>
        <shortName evidence="5">ADE</shortName>
        <ecNumber evidence="5">3.5.4.2</ecNumber>
    </recommendedName>
    <alternativeName>
        <fullName evidence="5">Adenine aminohydrolase</fullName>
        <shortName evidence="5">AAH</shortName>
    </alternativeName>
</protein>
<dbReference type="SUPFAM" id="SSF51556">
    <property type="entry name" value="Metallo-dependent hydrolases"/>
    <property type="match status" value="1"/>
</dbReference>
<dbReference type="PANTHER" id="PTHR43114:SF6">
    <property type="entry name" value="ADENINE DEAMINASE"/>
    <property type="match status" value="1"/>
</dbReference>
<dbReference type="Proteomes" id="UP000199766">
    <property type="component" value="Unassembled WGS sequence"/>
</dbReference>
<dbReference type="STRING" id="180197.SAMN02982919_01107"/>
<dbReference type="GO" id="GO:0043103">
    <property type="term" value="P:hypoxanthine salvage"/>
    <property type="evidence" value="ECO:0007669"/>
    <property type="project" value="UniProtKB-UniRule"/>
</dbReference>
<name>A0A1H9IFM8_9BURK</name>
<dbReference type="Pfam" id="PF00962">
    <property type="entry name" value="A_deaminase"/>
    <property type="match status" value="1"/>
</dbReference>
<comment type="function">
    <text evidence="5">Catalyzes the hydrolytic deamination of adenine to hypoxanthine. Plays an important role in the purine salvage pathway and in nitrogen catabolism.</text>
</comment>
<feature type="binding site" evidence="5">
    <location>
        <position position="286"/>
    </location>
    <ligand>
        <name>Zn(2+)</name>
        <dbReference type="ChEBI" id="CHEBI:29105"/>
        <note>catalytic</note>
    </ligand>
</feature>
<dbReference type="EC" id="3.5.4.2" evidence="5"/>
<evidence type="ECO:0000313" key="7">
    <source>
        <dbReference type="EMBL" id="SEQ73205.1"/>
    </source>
</evidence>
<evidence type="ECO:0000256" key="3">
    <source>
        <dbReference type="ARBA" id="ARBA00022833"/>
    </source>
</evidence>
<gene>
    <name evidence="7" type="ORF">SAMN02982919_01107</name>
</gene>
<feature type="domain" description="Adenosine deaminase" evidence="6">
    <location>
        <begin position="20"/>
        <end position="334"/>
    </location>
</feature>
<sequence>MFKIPPVSAARLPELLRAMPKAELHIHIEGSLEPELIFALAQRNGVTLPYASVQALRSAYAFSNLQSFLDIYYAGASVLLHEQDFYDMARAYLARAVQDNVVHAEIFFDPQTHTARGVPMETVIHGLHRACQDARAESGISATLILCFLRHLSEEDAFATLEQALPWQDKFIGVGLDSSEVGHPPEKFARVFARCRELGLHVVAHAGEEGPPAYIWSALDVLGAERIDHGVQALHDVALVQRLAQNRTPLTVCPLSNQKLCVFPNLKDHNLPQLLEAGLCATVNSDDPAYFGGYLNDNLVQVFAATDMTARHAYQLASNSFEASFAPEADKRLWQHRLKEVFELFVEHDY</sequence>
<dbReference type="AlphaFoldDB" id="A0A1H9IFM8"/>
<dbReference type="InterPro" id="IPR032466">
    <property type="entry name" value="Metal_Hydrolase"/>
</dbReference>
<dbReference type="PANTHER" id="PTHR43114">
    <property type="entry name" value="ADENINE DEAMINASE"/>
    <property type="match status" value="1"/>
</dbReference>
<dbReference type="GO" id="GO:0009117">
    <property type="term" value="P:nucleotide metabolic process"/>
    <property type="evidence" value="ECO:0007669"/>
    <property type="project" value="UniProtKB-KW"/>
</dbReference>
<feature type="site" description="Important for catalytic activity" evidence="5">
    <location>
        <position position="229"/>
    </location>
</feature>
<dbReference type="OrthoDB" id="105475at2"/>
<feature type="binding site" evidence="5">
    <location>
        <position position="25"/>
    </location>
    <ligand>
        <name>Zn(2+)</name>
        <dbReference type="ChEBI" id="CHEBI:29105"/>
        <note>catalytic</note>
    </ligand>
</feature>
<comment type="cofactor">
    <cofactor evidence="5">
        <name>Zn(2+)</name>
        <dbReference type="ChEBI" id="CHEBI:29105"/>
    </cofactor>
    <text evidence="5">Binds 1 zinc ion per subunit.</text>
</comment>
<feature type="binding site" evidence="5">
    <location>
        <position position="287"/>
    </location>
    <ligand>
        <name>substrate</name>
    </ligand>
</feature>
<keyword evidence="1 5" id="KW-0479">Metal-binding</keyword>
<dbReference type="NCBIfam" id="NF006850">
    <property type="entry name" value="PRK09358.1-6"/>
    <property type="match status" value="1"/>
</dbReference>
<keyword evidence="8" id="KW-1185">Reference proteome</keyword>
<feature type="active site" description="Proton donor" evidence="5">
    <location>
        <position position="208"/>
    </location>
</feature>
<feature type="binding site" evidence="5">
    <location>
        <position position="205"/>
    </location>
    <ligand>
        <name>Zn(2+)</name>
        <dbReference type="ChEBI" id="CHEBI:29105"/>
        <note>catalytic</note>
    </ligand>
</feature>
<dbReference type="GO" id="GO:0006146">
    <property type="term" value="P:adenine catabolic process"/>
    <property type="evidence" value="ECO:0007669"/>
    <property type="project" value="UniProtKB-UniRule"/>
</dbReference>
<evidence type="ECO:0000313" key="8">
    <source>
        <dbReference type="Proteomes" id="UP000199766"/>
    </source>
</evidence>